<dbReference type="SUPFAM" id="SSF53448">
    <property type="entry name" value="Nucleotide-diphospho-sugar transferases"/>
    <property type="match status" value="1"/>
</dbReference>
<dbReference type="InterPro" id="IPR018641">
    <property type="entry name" value="Trfase_1_rSAM/seldom-assoc"/>
</dbReference>
<organism evidence="1 2">
    <name type="scientific">Sphaerisporangium flaviroseum</name>
    <dbReference type="NCBI Taxonomy" id="509199"/>
    <lineage>
        <taxon>Bacteria</taxon>
        <taxon>Bacillati</taxon>
        <taxon>Actinomycetota</taxon>
        <taxon>Actinomycetes</taxon>
        <taxon>Streptosporangiales</taxon>
        <taxon>Streptosporangiaceae</taxon>
        <taxon>Sphaerisporangium</taxon>
    </lineage>
</organism>
<dbReference type="EMBL" id="BAAAZR010000018">
    <property type="protein sequence ID" value="GAA3822541.1"/>
    <property type="molecule type" value="Genomic_DNA"/>
</dbReference>
<evidence type="ECO:0000313" key="2">
    <source>
        <dbReference type="Proteomes" id="UP001500888"/>
    </source>
</evidence>
<dbReference type="Proteomes" id="UP001500888">
    <property type="component" value="Unassembled WGS sequence"/>
</dbReference>
<gene>
    <name evidence="1" type="ORF">GCM10022226_48740</name>
</gene>
<evidence type="ECO:0000313" key="1">
    <source>
        <dbReference type="EMBL" id="GAA3822541.1"/>
    </source>
</evidence>
<reference evidence="2" key="1">
    <citation type="journal article" date="2019" name="Int. J. Syst. Evol. Microbiol.">
        <title>The Global Catalogue of Microorganisms (GCM) 10K type strain sequencing project: providing services to taxonomists for standard genome sequencing and annotation.</title>
        <authorList>
            <consortium name="The Broad Institute Genomics Platform"/>
            <consortium name="The Broad Institute Genome Sequencing Center for Infectious Disease"/>
            <person name="Wu L."/>
            <person name="Ma J."/>
        </authorList>
    </citation>
    <scope>NUCLEOTIDE SEQUENCE [LARGE SCALE GENOMIC DNA]</scope>
    <source>
        <strain evidence="2">JCM 16908</strain>
    </source>
</reference>
<accession>A0ABP7IND6</accession>
<dbReference type="InterPro" id="IPR029044">
    <property type="entry name" value="Nucleotide-diphossugar_trans"/>
</dbReference>
<sequence>MLRLAAVLVTPAMGKAAPPGVDPEEFLLALAEDTYEVVAGLDLVEPVILAAGVAGLEDLAWPGTRVISIPDSAGLTEAFAALRPHGEEAVVIGGDAPDLPPLLIGKLFRELGRAPVAVCPAAGGGAVAMAARLPFPAWATAGLDDPDVVARLRAQAPGSRMVATGPGWHRLRTPGDLARLDPGLEGWDNTRALLSA</sequence>
<dbReference type="RefSeq" id="WP_344944485.1">
    <property type="nucleotide sequence ID" value="NZ_BAAAZR010000018.1"/>
</dbReference>
<dbReference type="Pfam" id="PF09837">
    <property type="entry name" value="DUF2064"/>
    <property type="match status" value="1"/>
</dbReference>
<proteinExistence type="predicted"/>
<evidence type="ECO:0008006" key="3">
    <source>
        <dbReference type="Google" id="ProtNLM"/>
    </source>
</evidence>
<comment type="caution">
    <text evidence="1">The sequence shown here is derived from an EMBL/GenBank/DDBJ whole genome shotgun (WGS) entry which is preliminary data.</text>
</comment>
<name>A0ABP7IND6_9ACTN</name>
<keyword evidence="2" id="KW-1185">Reference proteome</keyword>
<dbReference type="Gene3D" id="3.90.550.10">
    <property type="entry name" value="Spore Coat Polysaccharide Biosynthesis Protein SpsA, Chain A"/>
    <property type="match status" value="1"/>
</dbReference>
<protein>
    <recommendedName>
        <fullName evidence="3">DUF2064 domain-containing protein</fullName>
    </recommendedName>
</protein>